<evidence type="ECO:0000259" key="5">
    <source>
        <dbReference type="PROSITE" id="PS51294"/>
    </source>
</evidence>
<dbReference type="GO" id="GO:0005634">
    <property type="term" value="C:nucleus"/>
    <property type="evidence" value="ECO:0007669"/>
    <property type="project" value="TreeGrafter"/>
</dbReference>
<name>A0A830HY12_9CHLO</name>
<feature type="domain" description="HTH myb-type" evidence="5">
    <location>
        <begin position="255"/>
        <end position="314"/>
    </location>
</feature>
<dbReference type="InterPro" id="IPR009057">
    <property type="entry name" value="Homeodomain-like_sf"/>
</dbReference>
<dbReference type="SUPFAM" id="SSF46689">
    <property type="entry name" value="Homeodomain-like"/>
    <property type="match status" value="1"/>
</dbReference>
<dbReference type="OrthoDB" id="60033at2759"/>
<feature type="compositionally biased region" description="Low complexity" evidence="4">
    <location>
        <begin position="210"/>
        <end position="221"/>
    </location>
</feature>
<evidence type="ECO:0000256" key="3">
    <source>
        <dbReference type="ARBA" id="ARBA00023242"/>
    </source>
</evidence>
<dbReference type="NCBIfam" id="TIGR01557">
    <property type="entry name" value="myb_SHAQKYF"/>
    <property type="match status" value="1"/>
</dbReference>
<keyword evidence="2" id="KW-0804">Transcription</keyword>
<dbReference type="PANTHER" id="PTHR31442">
    <property type="entry name" value="HOMEODOMAIN-LIKE SUPERFAMILY PROTEIN-RELATED"/>
    <property type="match status" value="1"/>
</dbReference>
<evidence type="ECO:0000313" key="7">
    <source>
        <dbReference type="Proteomes" id="UP000660262"/>
    </source>
</evidence>
<accession>A0A830HY12</accession>
<feature type="region of interest" description="Disordered" evidence="4">
    <location>
        <begin position="121"/>
        <end position="254"/>
    </location>
</feature>
<feature type="compositionally biased region" description="Pro residues" evidence="4">
    <location>
        <begin position="488"/>
        <end position="497"/>
    </location>
</feature>
<feature type="region of interest" description="Disordered" evidence="4">
    <location>
        <begin position="1"/>
        <end position="66"/>
    </location>
</feature>
<dbReference type="PANTHER" id="PTHR31442:SF29">
    <property type="entry name" value="HOMEODOMAIN-LIKE SUPERFAMILY PROTEIN"/>
    <property type="match status" value="1"/>
</dbReference>
<dbReference type="PROSITE" id="PS51294">
    <property type="entry name" value="HTH_MYB"/>
    <property type="match status" value="1"/>
</dbReference>
<reference evidence="6" key="1">
    <citation type="submission" date="2020-10" db="EMBL/GenBank/DDBJ databases">
        <title>Unveiling of a novel bifunctional photoreceptor, Dualchrome1, isolated from a cosmopolitan green alga.</title>
        <authorList>
            <person name="Suzuki S."/>
            <person name="Kawachi M."/>
        </authorList>
    </citation>
    <scope>NUCLEOTIDE SEQUENCE</scope>
    <source>
        <strain evidence="6">NIES 2893</strain>
    </source>
</reference>
<dbReference type="GO" id="GO:0003700">
    <property type="term" value="F:DNA-binding transcription factor activity"/>
    <property type="evidence" value="ECO:0007669"/>
    <property type="project" value="InterPro"/>
</dbReference>
<gene>
    <name evidence="6" type="ORF">PPROV_001107400</name>
</gene>
<dbReference type="FunFam" id="1.10.10.60:FF:000007">
    <property type="entry name" value="Two-component response regulator"/>
    <property type="match status" value="1"/>
</dbReference>
<dbReference type="InterPro" id="IPR006447">
    <property type="entry name" value="Myb_dom_plants"/>
</dbReference>
<organism evidence="6 7">
    <name type="scientific">Pycnococcus provasolii</name>
    <dbReference type="NCBI Taxonomy" id="41880"/>
    <lineage>
        <taxon>Eukaryota</taxon>
        <taxon>Viridiplantae</taxon>
        <taxon>Chlorophyta</taxon>
        <taxon>Pseudoscourfieldiophyceae</taxon>
        <taxon>Pseudoscourfieldiales</taxon>
        <taxon>Pycnococcaceae</taxon>
        <taxon>Pycnococcus</taxon>
    </lineage>
</organism>
<keyword evidence="1" id="KW-0805">Transcription regulation</keyword>
<dbReference type="Gene3D" id="1.10.10.60">
    <property type="entry name" value="Homeodomain-like"/>
    <property type="match status" value="1"/>
</dbReference>
<comment type="caution">
    <text evidence="6">The sequence shown here is derived from an EMBL/GenBank/DDBJ whole genome shotgun (WGS) entry which is preliminary data.</text>
</comment>
<dbReference type="InterPro" id="IPR044841">
    <property type="entry name" value="LUX/BOA-like"/>
</dbReference>
<keyword evidence="7" id="KW-1185">Reference proteome</keyword>
<feature type="compositionally biased region" description="Basic and acidic residues" evidence="4">
    <location>
        <begin position="222"/>
        <end position="233"/>
    </location>
</feature>
<keyword evidence="3" id="KW-0539">Nucleus</keyword>
<evidence type="ECO:0000256" key="4">
    <source>
        <dbReference type="SAM" id="MobiDB-lite"/>
    </source>
</evidence>
<dbReference type="Pfam" id="PF00249">
    <property type="entry name" value="Myb_DNA-binding"/>
    <property type="match status" value="1"/>
</dbReference>
<feature type="compositionally biased region" description="Low complexity" evidence="4">
    <location>
        <begin position="121"/>
        <end position="143"/>
    </location>
</feature>
<dbReference type="AlphaFoldDB" id="A0A830HY12"/>
<feature type="compositionally biased region" description="Basic and acidic residues" evidence="4">
    <location>
        <begin position="1"/>
        <end position="10"/>
    </location>
</feature>
<dbReference type="Proteomes" id="UP000660262">
    <property type="component" value="Unassembled WGS sequence"/>
</dbReference>
<sequence>MNSNTERQDDTMEGAVGGVIASTPSALERATEGAQQGARVEDVPSHPIADIGDVTPKKQAGTSGVQAVEETTAGMPPTAAAAATPAATPAATATTATATTAATAPGPLAACAAAAAEGARASSPPKASAGSAAARGAEATEQGTGDGAKSGPPSPTNKAGLPNLLGECQATGRDDSTAPPHQSAAEACKDPCRKRDSQGEVVEERSDMTAGTAAAQQQQRPAAHDKDSDRSEQDMVPQQTLSGDQQAETGAGVRLSKKPRLVWTPELHTRFMNAVNHLGVKNAVPKTILQLMNVEGMTRENVASHLQKYRLYLKRMHGLGPSDRLPEEVNFAPGAAAAAALQLAAATGGMPQDASANVSAAMFSAAGAPSVSSGIPMQGAAAAAVSNPAAAAAMWNPAAAAMMWPTPEFWNTAGGQSANQSAAAATPSVARTDAVDAAGMLQHQQQQYAALMAQQQRQWMASMASMAAGMPGGNPFGNPFGNPAALQQPPPHMPPTLPLTSTLPTSAGHNQHQHHLPPPAPPPPPPPS</sequence>
<proteinExistence type="predicted"/>
<feature type="compositionally biased region" description="Polar residues" evidence="4">
    <location>
        <begin position="236"/>
        <end position="248"/>
    </location>
</feature>
<evidence type="ECO:0000256" key="1">
    <source>
        <dbReference type="ARBA" id="ARBA00023015"/>
    </source>
</evidence>
<dbReference type="GO" id="GO:0003677">
    <property type="term" value="F:DNA binding"/>
    <property type="evidence" value="ECO:0007669"/>
    <property type="project" value="InterPro"/>
</dbReference>
<evidence type="ECO:0000256" key="2">
    <source>
        <dbReference type="ARBA" id="ARBA00023163"/>
    </source>
</evidence>
<feature type="compositionally biased region" description="Pro residues" evidence="4">
    <location>
        <begin position="516"/>
        <end position="528"/>
    </location>
</feature>
<protein>
    <recommendedName>
        <fullName evidence="5">HTH myb-type domain-containing protein</fullName>
    </recommendedName>
</protein>
<feature type="region of interest" description="Disordered" evidence="4">
    <location>
        <begin position="474"/>
        <end position="528"/>
    </location>
</feature>
<dbReference type="InterPro" id="IPR017930">
    <property type="entry name" value="Myb_dom"/>
</dbReference>
<feature type="compositionally biased region" description="Basic and acidic residues" evidence="4">
    <location>
        <begin position="187"/>
        <end position="207"/>
    </location>
</feature>
<feature type="compositionally biased region" description="Low complexity" evidence="4">
    <location>
        <begin position="476"/>
        <end position="487"/>
    </location>
</feature>
<evidence type="ECO:0000313" key="6">
    <source>
        <dbReference type="EMBL" id="GHP12346.1"/>
    </source>
</evidence>
<dbReference type="EMBL" id="BNJQ01000040">
    <property type="protein sequence ID" value="GHP12346.1"/>
    <property type="molecule type" value="Genomic_DNA"/>
</dbReference>
<dbReference type="InterPro" id="IPR001005">
    <property type="entry name" value="SANT/Myb"/>
</dbReference>